<evidence type="ECO:0000259" key="10">
    <source>
        <dbReference type="PROSITE" id="PS51656"/>
    </source>
</evidence>
<dbReference type="RefSeq" id="WP_083049881.1">
    <property type="nucleotide sequence ID" value="NZ_MWQY01000008.1"/>
</dbReference>
<organism evidence="11 12">
    <name type="scientific">Marispirochaeta aestuarii</name>
    <dbReference type="NCBI Taxonomy" id="1963862"/>
    <lineage>
        <taxon>Bacteria</taxon>
        <taxon>Pseudomonadati</taxon>
        <taxon>Spirochaetota</taxon>
        <taxon>Spirochaetia</taxon>
        <taxon>Spirochaetales</taxon>
        <taxon>Spirochaetaceae</taxon>
        <taxon>Marispirochaeta</taxon>
    </lineage>
</organism>
<dbReference type="Pfam" id="PF00015">
    <property type="entry name" value="MCPsignal"/>
    <property type="match status" value="1"/>
</dbReference>
<dbReference type="GO" id="GO:0004888">
    <property type="term" value="F:transmembrane signaling receptor activity"/>
    <property type="evidence" value="ECO:0007669"/>
    <property type="project" value="InterPro"/>
</dbReference>
<dbReference type="InterPro" id="IPR017896">
    <property type="entry name" value="4Fe4S_Fe-S-bd"/>
</dbReference>
<dbReference type="SUPFAM" id="SSF54862">
    <property type="entry name" value="4Fe-4S ferredoxins"/>
    <property type="match status" value="1"/>
</dbReference>
<dbReference type="PROSITE" id="PS51379">
    <property type="entry name" value="4FE4S_FER_2"/>
    <property type="match status" value="2"/>
</dbReference>
<comment type="caution">
    <text evidence="11">The sequence shown here is derived from an EMBL/GenBank/DDBJ whole genome shotgun (WGS) entry which is preliminary data.</text>
</comment>
<evidence type="ECO:0000256" key="5">
    <source>
        <dbReference type="ARBA" id="ARBA00023014"/>
    </source>
</evidence>
<protein>
    <submittedName>
        <fullName evidence="11">Chemotaxis protein</fullName>
    </submittedName>
</protein>
<keyword evidence="5" id="KW-0411">Iron-sulfur</keyword>
<dbReference type="OrthoDB" id="9798098at2"/>
<proteinExistence type="inferred from homology"/>
<dbReference type="Pfam" id="PF13237">
    <property type="entry name" value="Fer4_10"/>
    <property type="match status" value="1"/>
</dbReference>
<dbReference type="STRING" id="1963862.B4O97_08160"/>
<dbReference type="AlphaFoldDB" id="A0A1Y1RYF4"/>
<feature type="domain" description="4Fe-4S ferredoxin-type" evidence="9">
    <location>
        <begin position="5"/>
        <end position="31"/>
    </location>
</feature>
<dbReference type="InterPro" id="IPR004108">
    <property type="entry name" value="Fe_hydrogenase_lsu_C"/>
</dbReference>
<evidence type="ECO:0000256" key="7">
    <source>
        <dbReference type="PROSITE-ProRule" id="PRU00284"/>
    </source>
</evidence>
<evidence type="ECO:0000256" key="2">
    <source>
        <dbReference type="ARBA" id="ARBA00022500"/>
    </source>
</evidence>
<dbReference type="GO" id="GO:0007165">
    <property type="term" value="P:signal transduction"/>
    <property type="evidence" value="ECO:0007669"/>
    <property type="project" value="UniProtKB-KW"/>
</dbReference>
<evidence type="ECO:0000256" key="1">
    <source>
        <dbReference type="ARBA" id="ARBA00022485"/>
    </source>
</evidence>
<evidence type="ECO:0000313" key="12">
    <source>
        <dbReference type="Proteomes" id="UP000192343"/>
    </source>
</evidence>
<dbReference type="GO" id="GO:0046872">
    <property type="term" value="F:metal ion binding"/>
    <property type="evidence" value="ECO:0007669"/>
    <property type="project" value="UniProtKB-KW"/>
</dbReference>
<dbReference type="Gene3D" id="3.40.50.1780">
    <property type="match status" value="1"/>
</dbReference>
<dbReference type="Gene3D" id="1.10.287.950">
    <property type="entry name" value="Methyl-accepting chemotaxis protein"/>
    <property type="match status" value="1"/>
</dbReference>
<dbReference type="EMBL" id="MWQY01000008">
    <property type="protein sequence ID" value="ORC35609.1"/>
    <property type="molecule type" value="Genomic_DNA"/>
</dbReference>
<dbReference type="Pfam" id="PF04060">
    <property type="entry name" value="FeS"/>
    <property type="match status" value="1"/>
</dbReference>
<dbReference type="PRINTS" id="PR00260">
    <property type="entry name" value="CHEMTRNSDUCR"/>
</dbReference>
<dbReference type="PROSITE" id="PS51656">
    <property type="entry name" value="4FE4S"/>
    <property type="match status" value="1"/>
</dbReference>
<dbReference type="InterPro" id="IPR004089">
    <property type="entry name" value="MCPsignal_dom"/>
</dbReference>
<dbReference type="SMART" id="SM00283">
    <property type="entry name" value="MA"/>
    <property type="match status" value="1"/>
</dbReference>
<dbReference type="PANTHER" id="PTHR43531">
    <property type="entry name" value="PROTEIN ICFG"/>
    <property type="match status" value="1"/>
</dbReference>
<dbReference type="InterPro" id="IPR009016">
    <property type="entry name" value="Fe_hydrogenase"/>
</dbReference>
<dbReference type="Proteomes" id="UP000192343">
    <property type="component" value="Unassembled WGS sequence"/>
</dbReference>
<dbReference type="InterPro" id="IPR017900">
    <property type="entry name" value="4Fe4S_Fe_S_CS"/>
</dbReference>
<evidence type="ECO:0000313" key="11">
    <source>
        <dbReference type="EMBL" id="ORC35609.1"/>
    </source>
</evidence>
<dbReference type="PROSITE" id="PS50111">
    <property type="entry name" value="CHEMOTAXIS_TRANSDUC_2"/>
    <property type="match status" value="1"/>
</dbReference>
<dbReference type="InterPro" id="IPR007202">
    <property type="entry name" value="4Fe-4S_dom"/>
</dbReference>
<comment type="similarity">
    <text evidence="6">Belongs to the methyl-accepting chemotaxis (MCP) protein family.</text>
</comment>
<reference evidence="11 12" key="1">
    <citation type="submission" date="2017-03" db="EMBL/GenBank/DDBJ databases">
        <title>Draft Genome sequence of Marispirochaeta sp. strain JC444.</title>
        <authorList>
            <person name="Shivani Y."/>
            <person name="Subhash Y."/>
            <person name="Sasikala C."/>
            <person name="Ramana C."/>
        </authorList>
    </citation>
    <scope>NUCLEOTIDE SEQUENCE [LARGE SCALE GENOMIC DNA]</scope>
    <source>
        <strain evidence="11 12">JC444</strain>
    </source>
</reference>
<evidence type="ECO:0000259" key="8">
    <source>
        <dbReference type="PROSITE" id="PS50111"/>
    </source>
</evidence>
<feature type="domain" description="Methyl-accepting transducer" evidence="8">
    <location>
        <begin position="449"/>
        <end position="671"/>
    </location>
</feature>
<dbReference type="InterPro" id="IPR051310">
    <property type="entry name" value="MCP_chemotaxis"/>
</dbReference>
<keyword evidence="1" id="KW-0004">4Fe-4S</keyword>
<keyword evidence="7" id="KW-0807">Transducer</keyword>
<keyword evidence="3" id="KW-0479">Metal-binding</keyword>
<evidence type="ECO:0000256" key="3">
    <source>
        <dbReference type="ARBA" id="ARBA00022723"/>
    </source>
</evidence>
<dbReference type="Gene3D" id="3.30.70.20">
    <property type="match status" value="1"/>
</dbReference>
<dbReference type="InterPro" id="IPR004090">
    <property type="entry name" value="Chemotax_Me-accpt_rcpt"/>
</dbReference>
<dbReference type="GO" id="GO:0005886">
    <property type="term" value="C:plasma membrane"/>
    <property type="evidence" value="ECO:0007669"/>
    <property type="project" value="TreeGrafter"/>
</dbReference>
<feature type="domain" description="4Fe-4S ferredoxin-type" evidence="9">
    <location>
        <begin position="35"/>
        <end position="64"/>
    </location>
</feature>
<dbReference type="GO" id="GO:0006935">
    <property type="term" value="P:chemotaxis"/>
    <property type="evidence" value="ECO:0007669"/>
    <property type="project" value="UniProtKB-KW"/>
</dbReference>
<sequence length="708" mass="78686">MKLTPVVEVDPEKCVNCHMCISVCPVKYCIDGSGEHVDINHDLCIGCGSCIDACSHGARSLIDDSPRFFTDLERKVRMVAISAPAVAANFADSYLRLNGFLASLGVDAVFDVSFGAELTVHSYLAHIENKKPEMLIAQPCPAIVSYIEIYQPELLKYLAPAQSPMLHTIAMIREFYPEYKDHAVAVLSPCIAKKREFEETGMGDYNVTFTGIRAYLDRKKIDLSKYPELDFAGPLPERAVLFSSPGGLMRTVERERPGLVKRIRKIEGPETVYPYFKTLHHALKKGYNPLLVDCLNCSSGCNGGPGTPDRDKIVDEVEYSIQKRMEAARRKYKPTLLKGDKGITRKIRKVVKTYWKSGLYDRGYRDLSSNMQLRYPDAEQLQKIYADMKKTTVKDVLNCAACGYNSCEMMATAILNGLNKAENCHHYQTRMIVESQENTAGISTRLHEEILHSRELINSIEGLMENVRRKFESQHSFILQSSAVIEQMISSIRNTTRKSQEKQNAIVNLVDLARSGRKDMTDTVESIERVVDSIEDIDNLIAVLNDAADNTNILSINAAIEAAHAGAAGRGFAIVASEVRRLSVTSHRNSTTISGTLKDIISEIRNTSSVSQKTGESINEMIHHIQGVADSISEVIMAMDEMSVGGTQVTDSLSELKDMAADMHASQASMDEMLGNMRSVINSINDISERNIDSLRGEGQFRASPRWS</sequence>
<dbReference type="GO" id="GO:0051539">
    <property type="term" value="F:4 iron, 4 sulfur cluster binding"/>
    <property type="evidence" value="ECO:0007669"/>
    <property type="project" value="UniProtKB-KW"/>
</dbReference>
<dbReference type="SUPFAM" id="SSF53920">
    <property type="entry name" value="Fe-only hydrogenase"/>
    <property type="match status" value="1"/>
</dbReference>
<feature type="domain" description="4Fe-4S" evidence="10">
    <location>
        <begin position="376"/>
        <end position="441"/>
    </location>
</feature>
<accession>A0A1Y1RYF4</accession>
<name>A0A1Y1RYF4_9SPIO</name>
<keyword evidence="12" id="KW-1185">Reference proteome</keyword>
<dbReference type="PROSITE" id="PS00198">
    <property type="entry name" value="4FE4S_FER_1"/>
    <property type="match status" value="1"/>
</dbReference>
<dbReference type="PANTHER" id="PTHR43531:SF11">
    <property type="entry name" value="METHYL-ACCEPTING CHEMOTAXIS PROTEIN 3"/>
    <property type="match status" value="1"/>
</dbReference>
<evidence type="ECO:0000259" key="9">
    <source>
        <dbReference type="PROSITE" id="PS51379"/>
    </source>
</evidence>
<keyword evidence="2" id="KW-0145">Chemotaxis</keyword>
<dbReference type="SUPFAM" id="SSF58104">
    <property type="entry name" value="Methyl-accepting chemotaxis protein (MCP) signaling domain"/>
    <property type="match status" value="1"/>
</dbReference>
<evidence type="ECO:0000256" key="4">
    <source>
        <dbReference type="ARBA" id="ARBA00023004"/>
    </source>
</evidence>
<gene>
    <name evidence="11" type="ORF">B4O97_08160</name>
</gene>
<dbReference type="Pfam" id="PF02906">
    <property type="entry name" value="Fe_hyd_lg_C"/>
    <property type="match status" value="1"/>
</dbReference>
<keyword evidence="4" id="KW-0408">Iron</keyword>
<dbReference type="Gene3D" id="1.10.15.40">
    <property type="entry name" value="Electron transport complex subunit B, putative Fe-S cluster"/>
    <property type="match status" value="1"/>
</dbReference>
<evidence type="ECO:0000256" key="6">
    <source>
        <dbReference type="ARBA" id="ARBA00029447"/>
    </source>
</evidence>